<name>A0ABW5K093_9FLAO</name>
<keyword evidence="4" id="KW-1185">Reference proteome</keyword>
<accession>A0ABW5K093</accession>
<evidence type="ECO:0000256" key="2">
    <source>
        <dbReference type="PROSITE-ProRule" id="PRU01282"/>
    </source>
</evidence>
<comment type="caution">
    <text evidence="3">The sequence shown here is derived from an EMBL/GenBank/DDBJ whole genome shotgun (WGS) entry which is preliminary data.</text>
</comment>
<dbReference type="EMBL" id="JBHULM010000007">
    <property type="protein sequence ID" value="MFD2541650.1"/>
    <property type="molecule type" value="Genomic_DNA"/>
</dbReference>
<reference evidence="4" key="1">
    <citation type="journal article" date="2019" name="Int. J. Syst. Evol. Microbiol.">
        <title>The Global Catalogue of Microorganisms (GCM) 10K type strain sequencing project: providing services to taxonomists for standard genome sequencing and annotation.</title>
        <authorList>
            <consortium name="The Broad Institute Genomics Platform"/>
            <consortium name="The Broad Institute Genome Sequencing Center for Infectious Disease"/>
            <person name="Wu L."/>
            <person name="Ma J."/>
        </authorList>
    </citation>
    <scope>NUCLEOTIDE SEQUENCE [LARGE SCALE GENOMIC DNA]</scope>
    <source>
        <strain evidence="4">KCTC 42808</strain>
    </source>
</reference>
<dbReference type="PANTHER" id="PTHR30041">
    <property type="entry name" value="ARSENATE REDUCTASE"/>
    <property type="match status" value="1"/>
</dbReference>
<dbReference type="InterPro" id="IPR006660">
    <property type="entry name" value="Arsenate_reductase-like"/>
</dbReference>
<evidence type="ECO:0000256" key="1">
    <source>
        <dbReference type="ARBA" id="ARBA00007198"/>
    </source>
</evidence>
<protein>
    <submittedName>
        <fullName evidence="3">ArsC/Spx/MgsR family protein</fullName>
    </submittedName>
</protein>
<dbReference type="PROSITE" id="PS51353">
    <property type="entry name" value="ARSC"/>
    <property type="match status" value="1"/>
</dbReference>
<gene>
    <name evidence="3" type="ORF">ACFSSB_04900</name>
</gene>
<dbReference type="Pfam" id="PF03960">
    <property type="entry name" value="ArsC"/>
    <property type="match status" value="1"/>
</dbReference>
<dbReference type="RefSeq" id="WP_379901582.1">
    <property type="nucleotide sequence ID" value="NZ_JBHULM010000007.1"/>
</dbReference>
<dbReference type="SUPFAM" id="SSF52833">
    <property type="entry name" value="Thioredoxin-like"/>
    <property type="match status" value="1"/>
</dbReference>
<dbReference type="InterPro" id="IPR036249">
    <property type="entry name" value="Thioredoxin-like_sf"/>
</dbReference>
<proteinExistence type="inferred from homology"/>
<dbReference type="PANTHER" id="PTHR30041:SF4">
    <property type="entry name" value="ARSENATE REDUCTASE"/>
    <property type="match status" value="1"/>
</dbReference>
<organism evidence="3 4">
    <name type="scientific">Lacinutrix gracilariae</name>
    <dbReference type="NCBI Taxonomy" id="1747198"/>
    <lineage>
        <taxon>Bacteria</taxon>
        <taxon>Pseudomonadati</taxon>
        <taxon>Bacteroidota</taxon>
        <taxon>Flavobacteriia</taxon>
        <taxon>Flavobacteriales</taxon>
        <taxon>Flavobacteriaceae</taxon>
        <taxon>Lacinutrix</taxon>
    </lineage>
</organism>
<dbReference type="Gene3D" id="3.40.30.10">
    <property type="entry name" value="Glutaredoxin"/>
    <property type="match status" value="1"/>
</dbReference>
<comment type="similarity">
    <text evidence="1 2">Belongs to the ArsC family.</text>
</comment>
<dbReference type="Proteomes" id="UP001597467">
    <property type="component" value="Unassembled WGS sequence"/>
</dbReference>
<sequence length="120" mass="14015">MILIYHNPESSDSIECLNILKKIKKRHKVIRHIDNPLTERKLKRIVKLLNIKPIQLIRTDASIWKDHYQDLVTDVDDFEDIEYIKMMTEFPTLIRIPIVINGDKAAICNPPEKILSLLAS</sequence>
<evidence type="ECO:0000313" key="4">
    <source>
        <dbReference type="Proteomes" id="UP001597467"/>
    </source>
</evidence>
<evidence type="ECO:0000313" key="3">
    <source>
        <dbReference type="EMBL" id="MFD2541650.1"/>
    </source>
</evidence>